<dbReference type="FunCoup" id="A0A0H2S0S0">
    <property type="interactions" value="243"/>
</dbReference>
<feature type="region of interest" description="Disordered" evidence="4">
    <location>
        <begin position="473"/>
        <end position="503"/>
    </location>
</feature>
<dbReference type="InterPro" id="IPR001060">
    <property type="entry name" value="FCH_dom"/>
</dbReference>
<dbReference type="GO" id="GO:0005096">
    <property type="term" value="F:GTPase activator activity"/>
    <property type="evidence" value="ECO:0007669"/>
    <property type="project" value="UniProtKB-KW"/>
</dbReference>
<dbReference type="InterPro" id="IPR050729">
    <property type="entry name" value="Rho-GAP"/>
</dbReference>
<dbReference type="Proteomes" id="UP000053477">
    <property type="component" value="Unassembled WGS sequence"/>
</dbReference>
<dbReference type="Gene3D" id="1.20.1270.60">
    <property type="entry name" value="Arfaptin homology (AH) domain/BAR domain"/>
    <property type="match status" value="1"/>
</dbReference>
<feature type="domain" description="F-BAR" evidence="6">
    <location>
        <begin position="128"/>
        <end position="429"/>
    </location>
</feature>
<feature type="region of interest" description="Disordered" evidence="4">
    <location>
        <begin position="1"/>
        <end position="103"/>
    </location>
</feature>
<dbReference type="EMBL" id="KQ085899">
    <property type="protein sequence ID" value="KLO17910.1"/>
    <property type="molecule type" value="Genomic_DNA"/>
</dbReference>
<organism evidence="7 8">
    <name type="scientific">Schizopora paradoxa</name>
    <dbReference type="NCBI Taxonomy" id="27342"/>
    <lineage>
        <taxon>Eukaryota</taxon>
        <taxon>Fungi</taxon>
        <taxon>Dikarya</taxon>
        <taxon>Basidiomycota</taxon>
        <taxon>Agaricomycotina</taxon>
        <taxon>Agaricomycetes</taxon>
        <taxon>Hymenochaetales</taxon>
        <taxon>Schizoporaceae</taxon>
        <taxon>Schizopora</taxon>
    </lineage>
</organism>
<feature type="domain" description="Rho-GAP" evidence="5">
    <location>
        <begin position="508"/>
        <end position="707"/>
    </location>
</feature>
<dbReference type="PANTHER" id="PTHR23176:SF134">
    <property type="entry name" value="RHO-TYPE GTPASE-ACTIVATING PROTEIN"/>
    <property type="match status" value="1"/>
</dbReference>
<dbReference type="SUPFAM" id="SSF103657">
    <property type="entry name" value="BAR/IMD domain-like"/>
    <property type="match status" value="1"/>
</dbReference>
<dbReference type="AlphaFoldDB" id="A0A0H2S0S0"/>
<sequence>MATSTATLAMADSRFSTSSWDAHDIDRAGSPTASTTSHSQLEARRIGHARSSSSSSPSTTSLRESPTSDAASTAPTAPSKSVSPQPRQSFESPSRAFEQRGWRDSTFTLERRSTMSTVAGEGMQIVEPSFDENVLRALCDMDCAVPLLLDRIKQSLVSCREATTFFKKRAVIEEEYGRSMQKLAKLSATEYATNDGKAGSFVNAWQSSMKVHEIIAENRIRFAQRLNEMSEDLLTLSKEVEKNRKQTKDLASRYERTLQEADATLEKAKARFDLTAEELERLLVQKEGENMKDTAMQARSPGGVGGKRALGKAVAKGGLLLKGKNPGNIQRQEDDVRARMSAASDVFRKAVLDAQTIRQEYFNFQLPRILRALKECADEIDLGTQYHLTRYAYLFDAIVLSDGSTLAPTGIEDGPGLKGTIESIDNRSDFKVFMQNYAFAHGGQAYRGPRREGPAEEGFLPPLPSYADRMYSQSQAAGSSNSGHTTAVASTMQAPPSERPQAHPTFGVDLAEQMNRDQVEIPLVVEKCCAAIEKYGLRSQGIYRISGTQTKVWKLKERLDKDIDSVDLDAEEWASDINNVASVMKLWLRELPDPLFTYSLHQGFIEASKIENDRLRHIRLHEKVNDLPDPNYATLKFFMGHLHKVVQNEAVNQMSVYNLSIVFGPTLFGQPYAGQNGIQTNGGPVMADAAFQNKAVETILEHYTDIFVDENEEP</sequence>
<dbReference type="PROSITE" id="PS51741">
    <property type="entry name" value="F_BAR"/>
    <property type="match status" value="1"/>
</dbReference>
<feature type="compositionally biased region" description="Low complexity" evidence="4">
    <location>
        <begin position="473"/>
        <end position="483"/>
    </location>
</feature>
<dbReference type="Pfam" id="PF00611">
    <property type="entry name" value="FCH"/>
    <property type="match status" value="1"/>
</dbReference>
<evidence type="ECO:0000256" key="4">
    <source>
        <dbReference type="SAM" id="MobiDB-lite"/>
    </source>
</evidence>
<keyword evidence="8" id="KW-1185">Reference proteome</keyword>
<dbReference type="PANTHER" id="PTHR23176">
    <property type="entry name" value="RHO/RAC/CDC GTPASE-ACTIVATING PROTEIN"/>
    <property type="match status" value="1"/>
</dbReference>
<dbReference type="InterPro" id="IPR000198">
    <property type="entry name" value="RhoGAP_dom"/>
</dbReference>
<feature type="compositionally biased region" description="Low complexity" evidence="4">
    <location>
        <begin position="50"/>
        <end position="84"/>
    </location>
</feature>
<dbReference type="InParanoid" id="A0A0H2S0S0"/>
<dbReference type="OrthoDB" id="79452at2759"/>
<dbReference type="STRING" id="27342.A0A0H2S0S0"/>
<gene>
    <name evidence="7" type="ORF">SCHPADRAFT_919220</name>
</gene>
<dbReference type="SUPFAM" id="SSF48350">
    <property type="entry name" value="GTPase activation domain, GAP"/>
    <property type="match status" value="1"/>
</dbReference>
<protein>
    <submittedName>
        <fullName evidence="7">RhoGAP-domain-containing protein</fullName>
    </submittedName>
</protein>
<evidence type="ECO:0000256" key="1">
    <source>
        <dbReference type="ARBA" id="ARBA00022468"/>
    </source>
</evidence>
<dbReference type="SMART" id="SM00055">
    <property type="entry name" value="FCH"/>
    <property type="match status" value="1"/>
</dbReference>
<feature type="coiled-coil region" evidence="3">
    <location>
        <begin position="226"/>
        <end position="285"/>
    </location>
</feature>
<feature type="compositionally biased region" description="Polar residues" evidence="4">
    <location>
        <begin position="31"/>
        <end position="40"/>
    </location>
</feature>
<evidence type="ECO:0000313" key="7">
    <source>
        <dbReference type="EMBL" id="KLO17910.1"/>
    </source>
</evidence>
<accession>A0A0H2S0S0</accession>
<keyword evidence="1" id="KW-0343">GTPase activation</keyword>
<dbReference type="SMART" id="SM00324">
    <property type="entry name" value="RhoGAP"/>
    <property type="match status" value="1"/>
</dbReference>
<reference evidence="7 8" key="1">
    <citation type="submission" date="2015-04" db="EMBL/GenBank/DDBJ databases">
        <title>Complete genome sequence of Schizopora paradoxa KUC8140, a cosmopolitan wood degrader in East Asia.</title>
        <authorList>
            <consortium name="DOE Joint Genome Institute"/>
            <person name="Min B."/>
            <person name="Park H."/>
            <person name="Jang Y."/>
            <person name="Kim J.-J."/>
            <person name="Kim K.H."/>
            <person name="Pangilinan J."/>
            <person name="Lipzen A."/>
            <person name="Riley R."/>
            <person name="Grigoriev I.V."/>
            <person name="Spatafora J.W."/>
            <person name="Choi I.-G."/>
        </authorList>
    </citation>
    <scope>NUCLEOTIDE SEQUENCE [LARGE SCALE GENOMIC DNA]</scope>
    <source>
        <strain evidence="7 8">KUC8140</strain>
    </source>
</reference>
<dbReference type="InterPro" id="IPR027267">
    <property type="entry name" value="AH/BAR_dom_sf"/>
</dbReference>
<dbReference type="GO" id="GO:0005737">
    <property type="term" value="C:cytoplasm"/>
    <property type="evidence" value="ECO:0007669"/>
    <property type="project" value="TreeGrafter"/>
</dbReference>
<evidence type="ECO:0000313" key="8">
    <source>
        <dbReference type="Proteomes" id="UP000053477"/>
    </source>
</evidence>
<feature type="compositionally biased region" description="Polar residues" evidence="4">
    <location>
        <begin position="484"/>
        <end position="494"/>
    </location>
</feature>
<evidence type="ECO:0000256" key="3">
    <source>
        <dbReference type="SAM" id="Coils"/>
    </source>
</evidence>
<dbReference type="Gene3D" id="1.10.555.10">
    <property type="entry name" value="Rho GTPase activation protein"/>
    <property type="match status" value="1"/>
</dbReference>
<dbReference type="InterPro" id="IPR008936">
    <property type="entry name" value="Rho_GTPase_activation_prot"/>
</dbReference>
<keyword evidence="2 3" id="KW-0175">Coiled coil</keyword>
<dbReference type="GO" id="GO:0007165">
    <property type="term" value="P:signal transduction"/>
    <property type="evidence" value="ECO:0007669"/>
    <property type="project" value="InterPro"/>
</dbReference>
<evidence type="ECO:0000259" key="6">
    <source>
        <dbReference type="PROSITE" id="PS51741"/>
    </source>
</evidence>
<evidence type="ECO:0000259" key="5">
    <source>
        <dbReference type="PROSITE" id="PS50238"/>
    </source>
</evidence>
<name>A0A0H2S0S0_9AGAM</name>
<dbReference type="PROSITE" id="PS50238">
    <property type="entry name" value="RHOGAP"/>
    <property type="match status" value="1"/>
</dbReference>
<dbReference type="InterPro" id="IPR031160">
    <property type="entry name" value="F_BAR_dom"/>
</dbReference>
<dbReference type="Pfam" id="PF00620">
    <property type="entry name" value="RhoGAP"/>
    <property type="match status" value="1"/>
</dbReference>
<proteinExistence type="predicted"/>
<evidence type="ECO:0000256" key="2">
    <source>
        <dbReference type="PROSITE-ProRule" id="PRU01077"/>
    </source>
</evidence>